<keyword evidence="10" id="KW-0408">Iron</keyword>
<evidence type="ECO:0000256" key="4">
    <source>
        <dbReference type="ARBA" id="ARBA00022485"/>
    </source>
</evidence>
<evidence type="ECO:0000256" key="6">
    <source>
        <dbReference type="ARBA" id="ARBA00022729"/>
    </source>
</evidence>
<feature type="domain" description="Molybdopterin dinucleotide-binding" evidence="13">
    <location>
        <begin position="700"/>
        <end position="816"/>
    </location>
</feature>
<proteinExistence type="inferred from homology"/>
<evidence type="ECO:0000256" key="3">
    <source>
        <dbReference type="ARBA" id="ARBA00010312"/>
    </source>
</evidence>
<dbReference type="GO" id="GO:0008863">
    <property type="term" value="F:formate dehydrogenase (NAD+) activity"/>
    <property type="evidence" value="ECO:0007669"/>
    <property type="project" value="InterPro"/>
</dbReference>
<dbReference type="GO" id="GO:0009061">
    <property type="term" value="P:anaerobic respiration"/>
    <property type="evidence" value="ECO:0007669"/>
    <property type="project" value="TreeGrafter"/>
</dbReference>
<dbReference type="Gene3D" id="3.40.50.740">
    <property type="match status" value="1"/>
</dbReference>
<dbReference type="InterPro" id="IPR006657">
    <property type="entry name" value="MoPterin_dinucl-bd_dom"/>
</dbReference>
<reference evidence="14" key="1">
    <citation type="submission" date="2006-01" db="EMBL/GenBank/DDBJ databases">
        <title>Complete sequence of Anaeromyxobacter dehalogenans 2CP-C.</title>
        <authorList>
            <consortium name="US DOE Joint Genome Institute"/>
            <person name="Copeland A."/>
            <person name="Lucas S."/>
            <person name="Lapidus A."/>
            <person name="Barry K."/>
            <person name="Detter J.C."/>
            <person name="Glavina T."/>
            <person name="Hammon N."/>
            <person name="Israni S."/>
            <person name="Pitluck S."/>
            <person name="Brettin T."/>
            <person name="Bruce D."/>
            <person name="Han C."/>
            <person name="Tapia R."/>
            <person name="Gilna P."/>
            <person name="Kiss H."/>
            <person name="Schmutz J."/>
            <person name="Larimer F."/>
            <person name="Land M."/>
            <person name="Kyrpides N."/>
            <person name="Anderson I."/>
            <person name="Sanford R.A."/>
            <person name="Ritalahti K.M."/>
            <person name="Thomas H.S."/>
            <person name="Kirby J.R."/>
            <person name="Zhulin I.B."/>
            <person name="Loeffler F.E."/>
            <person name="Richardson P."/>
        </authorList>
    </citation>
    <scope>NUCLEOTIDE SEQUENCE</scope>
    <source>
        <strain evidence="14">2CP-C</strain>
    </source>
</reference>
<evidence type="ECO:0000259" key="13">
    <source>
        <dbReference type="Pfam" id="PF01568"/>
    </source>
</evidence>
<keyword evidence="9 14" id="KW-0560">Oxidoreductase</keyword>
<dbReference type="GO" id="GO:0009055">
    <property type="term" value="F:electron transfer activity"/>
    <property type="evidence" value="ECO:0007669"/>
    <property type="project" value="InterPro"/>
</dbReference>
<keyword evidence="8" id="KW-0712">Selenocysteine</keyword>
<keyword evidence="7" id="KW-0574">Periplasm</keyword>
<dbReference type="Pfam" id="PF00384">
    <property type="entry name" value="Molybdopterin"/>
    <property type="match status" value="1"/>
</dbReference>
<dbReference type="GO" id="GO:0051539">
    <property type="term" value="F:4 iron, 4 sulfur cluster binding"/>
    <property type="evidence" value="ECO:0007669"/>
    <property type="project" value="UniProtKB-KW"/>
</dbReference>
<evidence type="ECO:0000256" key="2">
    <source>
        <dbReference type="ARBA" id="ARBA00004418"/>
    </source>
</evidence>
<dbReference type="FunFam" id="3.40.228.10:FF:000006">
    <property type="entry name" value="Formate dehydrogenase, alpha subunit, selenocysteine-containing"/>
    <property type="match status" value="1"/>
</dbReference>
<keyword evidence="5" id="KW-0479">Metal-binding</keyword>
<dbReference type="SUPFAM" id="SSF53706">
    <property type="entry name" value="Formate dehydrogenase/DMSO reductase, domains 1-3"/>
    <property type="match status" value="1"/>
</dbReference>
<dbReference type="EMBL" id="CP000251">
    <property type="protein sequence ID" value="ABC83520.1"/>
    <property type="molecule type" value="Genomic_DNA"/>
</dbReference>
<dbReference type="EC" id="1.2.1.2" evidence="14"/>
<evidence type="ECO:0000313" key="15">
    <source>
        <dbReference type="Proteomes" id="UP000001935"/>
    </source>
</evidence>
<dbReference type="InterPro" id="IPR006656">
    <property type="entry name" value="Mopterin_OxRdtase"/>
</dbReference>
<dbReference type="SUPFAM" id="SSF50692">
    <property type="entry name" value="ADC-like"/>
    <property type="match status" value="1"/>
</dbReference>
<evidence type="ECO:0000256" key="1">
    <source>
        <dbReference type="ARBA" id="ARBA00001966"/>
    </source>
</evidence>
<keyword evidence="11" id="KW-0411">Iron-sulfur</keyword>
<protein>
    <submittedName>
        <fullName evidence="14">Formate dehydrogenase (Quinone-dependent) catalytic subunit</fullName>
        <ecNumber evidence="14">1.2.1.2</ecNumber>
    </submittedName>
</protein>
<dbReference type="FunFam" id="3.40.50.740:FF:000007">
    <property type="entry name" value="Formate dehydrogenase, alpha subunit, selenocysteine-containing"/>
    <property type="match status" value="1"/>
</dbReference>
<evidence type="ECO:0000256" key="5">
    <source>
        <dbReference type="ARBA" id="ARBA00022723"/>
    </source>
</evidence>
<dbReference type="Pfam" id="PF01568">
    <property type="entry name" value="Molydop_binding"/>
    <property type="match status" value="1"/>
</dbReference>
<dbReference type="Gene3D" id="2.40.40.20">
    <property type="match status" value="1"/>
</dbReference>
<feature type="domain" description="Molybdopterin oxidoreductase" evidence="12">
    <location>
        <begin position="12"/>
        <end position="390"/>
    </location>
</feature>
<comment type="cofactor">
    <cofactor evidence="1">
        <name>[4Fe-4S] cluster</name>
        <dbReference type="ChEBI" id="CHEBI:49883"/>
    </cofactor>
</comment>
<comment type="subcellular location">
    <subcellularLocation>
        <location evidence="2">Periplasm</location>
    </subcellularLocation>
</comment>
<dbReference type="eggNOG" id="COG3383">
    <property type="taxonomic scope" value="Bacteria"/>
</dbReference>
<dbReference type="InterPro" id="IPR006443">
    <property type="entry name" value="Formate-DH-alph_fdnG"/>
</dbReference>
<dbReference type="Gene3D" id="3.40.228.10">
    <property type="entry name" value="Dimethylsulfoxide Reductase, domain 2"/>
    <property type="match status" value="2"/>
</dbReference>
<name>Q2IG10_ANADE</name>
<dbReference type="PANTHER" id="PTHR43598">
    <property type="entry name" value="TUNGSTEN-CONTAINING FORMYLMETHANOFURAN DEHYDROGENASE 2 SUBUNIT B"/>
    <property type="match status" value="1"/>
</dbReference>
<evidence type="ECO:0000256" key="9">
    <source>
        <dbReference type="ARBA" id="ARBA00023002"/>
    </source>
</evidence>
<keyword evidence="4" id="KW-0004">4Fe-4S</keyword>
<dbReference type="InterPro" id="IPR009010">
    <property type="entry name" value="Asp_de-COase-like_dom_sf"/>
</dbReference>
<accession>Q2IG10</accession>
<dbReference type="GO" id="GO:0030151">
    <property type="term" value="F:molybdenum ion binding"/>
    <property type="evidence" value="ECO:0007669"/>
    <property type="project" value="TreeGrafter"/>
</dbReference>
<dbReference type="GO" id="GO:0043546">
    <property type="term" value="F:molybdopterin cofactor binding"/>
    <property type="evidence" value="ECO:0007669"/>
    <property type="project" value="InterPro"/>
</dbReference>
<evidence type="ECO:0000256" key="7">
    <source>
        <dbReference type="ARBA" id="ARBA00022764"/>
    </source>
</evidence>
<evidence type="ECO:0000256" key="10">
    <source>
        <dbReference type="ARBA" id="ARBA00023004"/>
    </source>
</evidence>
<dbReference type="GO" id="GO:0047111">
    <property type="term" value="F:formate dehydrogenase (cytochrome-c-553) activity"/>
    <property type="evidence" value="ECO:0007669"/>
    <property type="project" value="InterPro"/>
</dbReference>
<sequence length="828" mass="91237">MAGLAPTFGRGAMTNSWVDIKNANLVLVMGGNPAEAHPCGFKWVVEAKAHNKAQLIVVDPRFTRTAAVADVFAQIRPGTDIAFLGGVIRHLLEKEAIQKQYVAAYTNASLIVKEGYGFQDGLFSGYDEAKHTYDKSTWSYETGPDGFAKSDPTLQDPRCVFQLMKKHYARYTPKMVADITGVPEATFTRICDAIATTSAPDRTMTALYALGWTQHSVGSQNIRSIAMIQLLLGNVGMAGGGVNALRGHSNIQGLTDLGLLSDLLPGYLTVPRDADPDVETYLAKRTPKPLRPGQMNYWQNYPKFYVSLMKAWYGKAATKENGWAYDYLPKLDKVYDILAVFDLMHQGKVNGYLCQGFNPLASIPNKPKLLESLSKLKYLVTIDPLVTETSNFWQNHGDLNPVEPAKIQTEVFRLPSSCFAEEDGSLVNSGRTLQWHWKAAEPPGEAKGDAEIVAALFMRLRALYEKEGGAFPDPIRDLTWEYKIPRSPSAEELAREFNGKALADVKDPKADPKDPKAPLLAKEGEQLATFAHLQDDGTTASGNWLYCGSFTQAGNQMARRDVSDPSGLGVTPTWGWSWPANRRVLYNRASCDPSGKPWDKNRKLVWWNGAKWVGHDVPDFKVDSKPEEGMSPFIMNPEGMGRLFALDKMAEGPFPEHYEPFESPAASNAMHPKVGPNPAARIFPGDKAQLGLPGEFPYAATTYRVVEHFHFWTKHARIPSVLQPELFIELDEVLAGKKGIRSGDAVAVRSKRGRIVGKAVVTKRIKPLKIAGQEVHTVGIPIHWGFDGLTKPGYISNTLTPFVGDANTQTPEFKAFLVDVEKAAAGQV</sequence>
<dbReference type="KEGG" id="ade:Adeh_3754"/>
<dbReference type="AlphaFoldDB" id="Q2IG10"/>
<dbReference type="PANTHER" id="PTHR43598:SF1">
    <property type="entry name" value="FORMATE DEHYDROGENASE-O MAJOR SUBUNIT"/>
    <property type="match status" value="1"/>
</dbReference>
<dbReference type="HOGENOM" id="CLU_000422_1_2_7"/>
<gene>
    <name evidence="14" type="ordered locus">Adeh_3754</name>
</gene>
<dbReference type="GO" id="GO:0042597">
    <property type="term" value="C:periplasmic space"/>
    <property type="evidence" value="ECO:0007669"/>
    <property type="project" value="UniProtKB-SubCell"/>
</dbReference>
<organism evidence="14 15">
    <name type="scientific">Anaeromyxobacter dehalogenans (strain 2CP-C)</name>
    <dbReference type="NCBI Taxonomy" id="290397"/>
    <lineage>
        <taxon>Bacteria</taxon>
        <taxon>Pseudomonadati</taxon>
        <taxon>Myxococcota</taxon>
        <taxon>Myxococcia</taxon>
        <taxon>Myxococcales</taxon>
        <taxon>Cystobacterineae</taxon>
        <taxon>Anaeromyxobacteraceae</taxon>
        <taxon>Anaeromyxobacter</taxon>
    </lineage>
</organism>
<evidence type="ECO:0000256" key="11">
    <source>
        <dbReference type="ARBA" id="ARBA00023014"/>
    </source>
</evidence>
<dbReference type="Proteomes" id="UP000001935">
    <property type="component" value="Chromosome"/>
</dbReference>
<dbReference type="eggNOG" id="COG0243">
    <property type="taxonomic scope" value="Bacteria"/>
</dbReference>
<evidence type="ECO:0000313" key="14">
    <source>
        <dbReference type="EMBL" id="ABC83520.1"/>
    </source>
</evidence>
<dbReference type="STRING" id="290397.Adeh_3754"/>
<keyword evidence="6" id="KW-0732">Signal</keyword>
<evidence type="ECO:0000256" key="8">
    <source>
        <dbReference type="ARBA" id="ARBA00022933"/>
    </source>
</evidence>
<dbReference type="CDD" id="cd02792">
    <property type="entry name" value="MopB_CT_Formate-Dh-Na-like"/>
    <property type="match status" value="1"/>
</dbReference>
<dbReference type="FunFam" id="3.40.228.10:FF:000009">
    <property type="entry name" value="Formate dehydrogenase, alpha subunit, selenocysteine-containing"/>
    <property type="match status" value="1"/>
</dbReference>
<dbReference type="NCBIfam" id="TIGR01553">
    <property type="entry name" value="formate-DH-alph"/>
    <property type="match status" value="1"/>
</dbReference>
<evidence type="ECO:0000259" key="12">
    <source>
        <dbReference type="Pfam" id="PF00384"/>
    </source>
</evidence>
<comment type="similarity">
    <text evidence="3">Belongs to the prokaryotic molybdopterin-containing oxidoreductase family.</text>
</comment>